<protein>
    <submittedName>
        <fullName evidence="2">Uncharacterized protein</fullName>
    </submittedName>
</protein>
<dbReference type="Proteomes" id="UP001418637">
    <property type="component" value="Unassembled WGS sequence"/>
</dbReference>
<sequence length="311" mass="34010">MIRWLIVSVLLVLSSVASAEAVYPAGSRIGLQPPGEMQLSNRFSGFENEELQTSITFVELPATAYSQAMSDLTKAGLKRQGLRENVRQNFKVNGEDALLVGGQQTVSGQKIRKWIVVLGDSTMTGFVIAQAPVDKKGFSDADMIAALKTVALRAPLSLQQQAESLPFTIGDLAGFRIVRVISGNSIILTEGPKDNNLDGEQPVIVIGVSMGAPAADPNARDSFARELLASSQNLRNIFYERSENFRFKGDDWHEIVARAVDTLSARQVTVLQSIRFRGGGYIRMLAMVKSENRTGTLSRFLTLINSVEFKE</sequence>
<reference evidence="2 3" key="1">
    <citation type="submission" date="2024-04" db="EMBL/GenBank/DDBJ databases">
        <title>A novel species isolated from cricket.</title>
        <authorList>
            <person name="Wang H.-C."/>
        </authorList>
    </citation>
    <scope>NUCLEOTIDE SEQUENCE [LARGE SCALE GENOMIC DNA]</scope>
    <source>
        <strain evidence="2 3">WL0021</strain>
    </source>
</reference>
<name>A0ABV0BHN8_9HYPH</name>
<organism evidence="2 3">
    <name type="scientific">Hohaiivirga grylli</name>
    <dbReference type="NCBI Taxonomy" id="3133970"/>
    <lineage>
        <taxon>Bacteria</taxon>
        <taxon>Pseudomonadati</taxon>
        <taxon>Pseudomonadota</taxon>
        <taxon>Alphaproteobacteria</taxon>
        <taxon>Hyphomicrobiales</taxon>
        <taxon>Methylobacteriaceae</taxon>
        <taxon>Hohaiivirga</taxon>
    </lineage>
</organism>
<comment type="caution">
    <text evidence="2">The sequence shown here is derived from an EMBL/GenBank/DDBJ whole genome shotgun (WGS) entry which is preliminary data.</text>
</comment>
<evidence type="ECO:0000313" key="3">
    <source>
        <dbReference type="Proteomes" id="UP001418637"/>
    </source>
</evidence>
<accession>A0ABV0BHN8</accession>
<keyword evidence="1" id="KW-0732">Signal</keyword>
<evidence type="ECO:0000313" key="2">
    <source>
        <dbReference type="EMBL" id="MEN3929801.1"/>
    </source>
</evidence>
<evidence type="ECO:0000256" key="1">
    <source>
        <dbReference type="SAM" id="SignalP"/>
    </source>
</evidence>
<gene>
    <name evidence="2" type="ORF">WJT86_01840</name>
</gene>
<dbReference type="RefSeq" id="WP_346335785.1">
    <property type="nucleotide sequence ID" value="NZ_JBBYXI010000001.1"/>
</dbReference>
<proteinExistence type="predicted"/>
<feature type="chain" id="PRO_5045138284" evidence="1">
    <location>
        <begin position="20"/>
        <end position="311"/>
    </location>
</feature>
<feature type="signal peptide" evidence="1">
    <location>
        <begin position="1"/>
        <end position="19"/>
    </location>
</feature>
<dbReference type="EMBL" id="JBBYXI010000001">
    <property type="protein sequence ID" value="MEN3929801.1"/>
    <property type="molecule type" value="Genomic_DNA"/>
</dbReference>
<keyword evidence="3" id="KW-1185">Reference proteome</keyword>